<proteinExistence type="predicted"/>
<organism evidence="1 2">
    <name type="scientific">Rhynchophorus ferrugineus</name>
    <name type="common">Red palm weevil</name>
    <name type="synonym">Curculio ferrugineus</name>
    <dbReference type="NCBI Taxonomy" id="354439"/>
    <lineage>
        <taxon>Eukaryota</taxon>
        <taxon>Metazoa</taxon>
        <taxon>Ecdysozoa</taxon>
        <taxon>Arthropoda</taxon>
        <taxon>Hexapoda</taxon>
        <taxon>Insecta</taxon>
        <taxon>Pterygota</taxon>
        <taxon>Neoptera</taxon>
        <taxon>Endopterygota</taxon>
        <taxon>Coleoptera</taxon>
        <taxon>Polyphaga</taxon>
        <taxon>Cucujiformia</taxon>
        <taxon>Curculionidae</taxon>
        <taxon>Dryophthorinae</taxon>
        <taxon>Rhynchophorus</taxon>
    </lineage>
</organism>
<reference evidence="1" key="1">
    <citation type="submission" date="2020-08" db="EMBL/GenBank/DDBJ databases">
        <title>Genome sequencing and assembly of the red palm weevil Rhynchophorus ferrugineus.</title>
        <authorList>
            <person name="Dias G.B."/>
            <person name="Bergman C.M."/>
            <person name="Manee M."/>
        </authorList>
    </citation>
    <scope>NUCLEOTIDE SEQUENCE</scope>
    <source>
        <strain evidence="1">AA-2017</strain>
        <tissue evidence="1">Whole larva</tissue>
    </source>
</reference>
<keyword evidence="2" id="KW-1185">Reference proteome</keyword>
<evidence type="ECO:0000313" key="2">
    <source>
        <dbReference type="Proteomes" id="UP000625711"/>
    </source>
</evidence>
<gene>
    <name evidence="1" type="ORF">GWI33_013353</name>
</gene>
<dbReference type="EMBL" id="JAACXV010013201">
    <property type="protein sequence ID" value="KAF7273959.1"/>
    <property type="molecule type" value="Genomic_DNA"/>
</dbReference>
<comment type="caution">
    <text evidence="1">The sequence shown here is derived from an EMBL/GenBank/DDBJ whole genome shotgun (WGS) entry which is preliminary data.</text>
</comment>
<evidence type="ECO:0000313" key="1">
    <source>
        <dbReference type="EMBL" id="KAF7273959.1"/>
    </source>
</evidence>
<sequence>MRSPVRRLLPSRRNRYYGPVVTCLLGLQKINETSSGSFIFWEEEVCAVPTSEIRFYERSTNQNSALKACRNVFQSMNEPTKGESGQK</sequence>
<protein>
    <submittedName>
        <fullName evidence="1">Uncharacterized protein</fullName>
    </submittedName>
</protein>
<dbReference type="AlphaFoldDB" id="A0A834MDB2"/>
<name>A0A834MDB2_RHYFE</name>
<accession>A0A834MDB2</accession>
<dbReference type="Proteomes" id="UP000625711">
    <property type="component" value="Unassembled WGS sequence"/>
</dbReference>